<dbReference type="Proteomes" id="UP000094147">
    <property type="component" value="Chromosome"/>
</dbReference>
<reference evidence="4" key="1">
    <citation type="submission" date="2015-08" db="EMBL/GenBank/DDBJ databases">
        <authorList>
            <person name="Kim K.M."/>
        </authorList>
    </citation>
    <scope>NUCLEOTIDE SEQUENCE [LARGE SCALE GENOMIC DNA]</scope>
    <source>
        <strain evidence="4">KCTC 23892</strain>
    </source>
</reference>
<dbReference type="KEGG" id="ksd:KS2013_1329"/>
<proteinExistence type="inferred from homology"/>
<dbReference type="EMBL" id="CP012418">
    <property type="protein sequence ID" value="AOE50043.1"/>
    <property type="molecule type" value="Genomic_DNA"/>
</dbReference>
<evidence type="ECO:0000256" key="1">
    <source>
        <dbReference type="ARBA" id="ARBA00008270"/>
    </source>
</evidence>
<dbReference type="GO" id="GO:0016853">
    <property type="term" value="F:isomerase activity"/>
    <property type="evidence" value="ECO:0007669"/>
    <property type="project" value="UniProtKB-KW"/>
</dbReference>
<dbReference type="PIRSF" id="PIRSF016184">
    <property type="entry name" value="PhzC_PhzF"/>
    <property type="match status" value="1"/>
</dbReference>
<gene>
    <name evidence="3" type="ORF">KS2013_1329</name>
</gene>
<dbReference type="STRING" id="1144748.KS2013_1329"/>
<dbReference type="PANTHER" id="PTHR13774:SF17">
    <property type="entry name" value="PHENAZINE BIOSYNTHESIS-LIKE DOMAIN-CONTAINING PROTEIN"/>
    <property type="match status" value="1"/>
</dbReference>
<keyword evidence="4" id="KW-1185">Reference proteome</keyword>
<organism evidence="3 4">
    <name type="scientific">Kangiella sediminilitoris</name>
    <dbReference type="NCBI Taxonomy" id="1144748"/>
    <lineage>
        <taxon>Bacteria</taxon>
        <taxon>Pseudomonadati</taxon>
        <taxon>Pseudomonadota</taxon>
        <taxon>Gammaproteobacteria</taxon>
        <taxon>Kangiellales</taxon>
        <taxon>Kangiellaceae</taxon>
        <taxon>Kangiella</taxon>
    </lineage>
</organism>
<comment type="similarity">
    <text evidence="1">Belongs to the PhzF family.</text>
</comment>
<sequence length="276" mass="30607">MFCLKQGHNLFLDDKYELIVSKRYSVSVFAAENLLGTTAVVYVLTEPLEVRQMQALAQEERAPATCFLQLNDNNSINVRFFNTSHEILLCGHGLLACARVLTDYGFHSMTIKTVSDKVQVEVQSDSSVWVKFSELVAEPDLAPDWIATCLSVPPADVSRAGPSNGYWVMEWPADFDLSSLVINSDVLKSSTQRALIATQKSNRNKLDYCFRYFAPQHGVTEDKATGSANRVLTSYWSKKLGKPEVNALQLSPGGAFLKGRFEHGAVWISGNVFIDG</sequence>
<keyword evidence="2" id="KW-0413">Isomerase</keyword>
<dbReference type="GO" id="GO:0005737">
    <property type="term" value="C:cytoplasm"/>
    <property type="evidence" value="ECO:0007669"/>
    <property type="project" value="TreeGrafter"/>
</dbReference>
<evidence type="ECO:0000313" key="3">
    <source>
        <dbReference type="EMBL" id="AOE50043.1"/>
    </source>
</evidence>
<dbReference type="SUPFAM" id="SSF54506">
    <property type="entry name" value="Diaminopimelate epimerase-like"/>
    <property type="match status" value="1"/>
</dbReference>
<evidence type="ECO:0000256" key="2">
    <source>
        <dbReference type="ARBA" id="ARBA00023235"/>
    </source>
</evidence>
<name>A0A1B3BB70_9GAMM</name>
<dbReference type="Gene3D" id="3.10.310.10">
    <property type="entry name" value="Diaminopimelate Epimerase, Chain A, domain 1"/>
    <property type="match status" value="2"/>
</dbReference>
<dbReference type="OrthoDB" id="9788221at2"/>
<accession>A0A1B3BB70</accession>
<dbReference type="PANTHER" id="PTHR13774">
    <property type="entry name" value="PHENAZINE BIOSYNTHESIS PROTEIN"/>
    <property type="match status" value="1"/>
</dbReference>
<dbReference type="AlphaFoldDB" id="A0A1B3BB70"/>
<evidence type="ECO:0000313" key="4">
    <source>
        <dbReference type="Proteomes" id="UP000094147"/>
    </source>
</evidence>
<dbReference type="Pfam" id="PF02567">
    <property type="entry name" value="PhzC-PhzF"/>
    <property type="match status" value="2"/>
</dbReference>
<dbReference type="InterPro" id="IPR003719">
    <property type="entry name" value="Phenazine_PhzF-like"/>
</dbReference>
<protein>
    <submittedName>
        <fullName evidence="3">Phenazine biosynthesis PhzC/PhzF protein</fullName>
    </submittedName>
</protein>